<evidence type="ECO:0000313" key="1">
    <source>
        <dbReference type="EMBL" id="CAC5417377.1"/>
    </source>
</evidence>
<organism evidence="1 2">
    <name type="scientific">Mytilus coruscus</name>
    <name type="common">Sea mussel</name>
    <dbReference type="NCBI Taxonomy" id="42192"/>
    <lineage>
        <taxon>Eukaryota</taxon>
        <taxon>Metazoa</taxon>
        <taxon>Spiralia</taxon>
        <taxon>Lophotrochozoa</taxon>
        <taxon>Mollusca</taxon>
        <taxon>Bivalvia</taxon>
        <taxon>Autobranchia</taxon>
        <taxon>Pteriomorphia</taxon>
        <taxon>Mytilida</taxon>
        <taxon>Mytiloidea</taxon>
        <taxon>Mytilidae</taxon>
        <taxon>Mytilinae</taxon>
        <taxon>Mytilus</taxon>
    </lineage>
</organism>
<dbReference type="OrthoDB" id="10051649at2759"/>
<protein>
    <submittedName>
        <fullName evidence="1">Uncharacterized protein</fullName>
    </submittedName>
</protein>
<keyword evidence="2" id="KW-1185">Reference proteome</keyword>
<gene>
    <name evidence="1" type="ORF">MCOR_49883</name>
</gene>
<dbReference type="Proteomes" id="UP000507470">
    <property type="component" value="Unassembled WGS sequence"/>
</dbReference>
<name>A0A6J8EAJ2_MYTCO</name>
<dbReference type="EMBL" id="CACVKT020008737">
    <property type="protein sequence ID" value="CAC5417377.1"/>
    <property type="molecule type" value="Genomic_DNA"/>
</dbReference>
<dbReference type="AlphaFoldDB" id="A0A6J8EAJ2"/>
<reference evidence="1 2" key="1">
    <citation type="submission" date="2020-06" db="EMBL/GenBank/DDBJ databases">
        <authorList>
            <person name="Li R."/>
            <person name="Bekaert M."/>
        </authorList>
    </citation>
    <scope>NUCLEOTIDE SEQUENCE [LARGE SCALE GENOMIC DNA]</scope>
    <source>
        <strain evidence="2">wild</strain>
    </source>
</reference>
<sequence>MDIKFACENITMAMNSDSSKQSAFCSICNPKHKQKIEHYECNVTGFWCNYDKETEKYCLSMPRVYYLAPYKNKFCLVCNTGYGGEARSGWPDLGHHVFAEFNDGFKLPAYRAIFEFSNNKKSPKNSVETPGCNSSQIVYLVSNIVPDLITWM</sequence>
<evidence type="ECO:0000313" key="2">
    <source>
        <dbReference type="Proteomes" id="UP000507470"/>
    </source>
</evidence>
<accession>A0A6J8EAJ2</accession>
<proteinExistence type="predicted"/>